<dbReference type="STRING" id="765177.Desmu_0281"/>
<dbReference type="HOGENOM" id="CLU_749258_0_0_2"/>
<feature type="transmembrane region" description="Helical" evidence="1">
    <location>
        <begin position="7"/>
        <end position="24"/>
    </location>
</feature>
<reference evidence="3" key="1">
    <citation type="submission" date="2010-11" db="EMBL/GenBank/DDBJ databases">
        <title>The complete genome of Desulfurococcus mucosus DSM 2162.</title>
        <authorList>
            <consortium name="US DOE Joint Genome Institute (JGI-PGF)"/>
            <person name="Lucas S."/>
            <person name="Copeland A."/>
            <person name="Lapidus A."/>
            <person name="Bruce D."/>
            <person name="Goodwin L."/>
            <person name="Pitluck S."/>
            <person name="Kyrpides N."/>
            <person name="Mavromatis K."/>
            <person name="Pagani I."/>
            <person name="Ivanova N."/>
            <person name="Ovchinnikova G."/>
            <person name="Chertkov O."/>
            <person name="Held B."/>
            <person name="Brettin T."/>
            <person name="Detter J.C."/>
            <person name="Tapia R."/>
            <person name="Han C."/>
            <person name="Land M."/>
            <person name="Hauser L."/>
            <person name="Markowitz V."/>
            <person name="Cheng J.-F."/>
            <person name="Hugenholtz P."/>
            <person name="Woyke T."/>
            <person name="Wu D."/>
            <person name="Wirth R."/>
            <person name="Bilek Y."/>
            <person name="Hader T."/>
            <person name="Klenk H.-P."/>
            <person name="Eisen J.A."/>
        </authorList>
    </citation>
    <scope>NUCLEOTIDE SEQUENCE [LARGE SCALE GENOMIC DNA]</scope>
    <source>
        <strain evidence="3">ATCC 35584 / DSM 2162 / JCM 9187 / O7/1</strain>
    </source>
</reference>
<protein>
    <submittedName>
        <fullName evidence="2">Uncharacterized protein</fullName>
    </submittedName>
</protein>
<evidence type="ECO:0000256" key="1">
    <source>
        <dbReference type="SAM" id="Phobius"/>
    </source>
</evidence>
<name>E8R7X4_DESM0</name>
<keyword evidence="1" id="KW-0812">Transmembrane</keyword>
<dbReference type="EMBL" id="CP002363">
    <property type="protein sequence ID" value="ADV64600.1"/>
    <property type="molecule type" value="Genomic_DNA"/>
</dbReference>
<keyword evidence="3" id="KW-1185">Reference proteome</keyword>
<evidence type="ECO:0000313" key="2">
    <source>
        <dbReference type="EMBL" id="ADV64600.1"/>
    </source>
</evidence>
<keyword evidence="1" id="KW-1133">Transmembrane helix</keyword>
<dbReference type="RefSeq" id="WP_013561822.1">
    <property type="nucleotide sequence ID" value="NC_014961.1"/>
</dbReference>
<dbReference type="eggNOG" id="arCOG08837">
    <property type="taxonomic scope" value="Archaea"/>
</dbReference>
<dbReference type="Proteomes" id="UP000001068">
    <property type="component" value="Chromosome"/>
</dbReference>
<evidence type="ECO:0000313" key="3">
    <source>
        <dbReference type="Proteomes" id="UP000001068"/>
    </source>
</evidence>
<accession>E8R7X4</accession>
<sequence precursor="true">MKEVVEYVLAVLIVLSILPFYNMVATQFYTPTKGRGTVAVGDIFVSAVSLAFRDAYNNGNTSIEVAEVRSSLDSLIRRYAGSAYDEYYYYARLYSPINVTLDPTGRTVTVYSPFNMTTYLLLVSWNGAASISLQLNPVKAGDVFKYTYNYSALSFKGVSVAVAVSGYGSTWFIGYWLNESSTMGYIVAAPGGLLTVLADRNAGLKPTSFYNYTGFNSTIYYVATQGLANYTRSWTNITIKMIVSGDIVSYMEYNTTETMYLGEKKTYNSSMDAYTLYLAKGRSYWVYSEGRSRLVENATEKASVNYPIYNMVLATIYDGARVIYAPAYRNNYTVTNAPEHPPGDADRVSSYVTIGMFTYMVDLWSWRRS</sequence>
<proteinExistence type="predicted"/>
<reference evidence="2 3" key="2">
    <citation type="journal article" date="2011" name="Stand. Genomic Sci.">
        <title>Complete genome sequence of Desulfurococcus mucosus type strain (O7/1).</title>
        <authorList>
            <person name="Wirth R."/>
            <person name="Chertkov O."/>
            <person name="Held B."/>
            <person name="Lapidus A."/>
            <person name="Nolan M."/>
            <person name="Lucas S."/>
            <person name="Hammon N."/>
            <person name="Deshpande S."/>
            <person name="Cheng J.F."/>
            <person name="Tapia R."/>
            <person name="Han C."/>
            <person name="Goodwin L."/>
            <person name="Pitluck S."/>
            <person name="Liolios K."/>
            <person name="Ioanna P."/>
            <person name="Ivanova N."/>
            <person name="Mavromatis K."/>
            <person name="Mikhailova N."/>
            <person name="Pati A."/>
            <person name="Chen A."/>
            <person name="Palaniappan K."/>
            <person name="Land M."/>
            <person name="Hauser L."/>
            <person name="Chang Y.J."/>
            <person name="Jeffries C.D."/>
            <person name="Bilek Y."/>
            <person name="Hader T."/>
            <person name="Rohde M."/>
            <person name="Spring S."/>
            <person name="Sikorski J."/>
            <person name="Goker M."/>
            <person name="Woyke T."/>
            <person name="Bristow J."/>
            <person name="Eisen J.A."/>
            <person name="Markowitz V."/>
            <person name="Hugenholtz P."/>
            <person name="Kyrpides N.C."/>
            <person name="Klenk H.P."/>
        </authorList>
    </citation>
    <scope>NUCLEOTIDE SEQUENCE [LARGE SCALE GENOMIC DNA]</scope>
    <source>
        <strain evidence="3">ATCC 35584 / DSM 2162 / JCM 9187 / O7/1</strain>
    </source>
</reference>
<keyword evidence="1" id="KW-0472">Membrane</keyword>
<dbReference type="KEGG" id="dmu:Desmu_0281"/>
<gene>
    <name evidence="2" type="ordered locus">Desmu_0281</name>
</gene>
<dbReference type="AlphaFoldDB" id="E8R7X4"/>
<organism evidence="2 3">
    <name type="scientific">Desulfurococcus mucosus (strain ATCC 35584 / DSM 2162 / JCM 9187 / O7/1)</name>
    <dbReference type="NCBI Taxonomy" id="765177"/>
    <lineage>
        <taxon>Archaea</taxon>
        <taxon>Thermoproteota</taxon>
        <taxon>Thermoprotei</taxon>
        <taxon>Desulfurococcales</taxon>
        <taxon>Desulfurococcaceae</taxon>
        <taxon>Desulfurococcus</taxon>
    </lineage>
</organism>
<dbReference type="GeneID" id="10152973"/>
<dbReference type="OrthoDB" id="19375at2157"/>